<evidence type="ECO:0000313" key="2">
    <source>
        <dbReference type="EMBL" id="KAK1324387.1"/>
    </source>
</evidence>
<name>A0AAV9FF74_ACOCL</name>
<accession>A0AAV9FF74</accession>
<sequence length="63" mass="7532">MVFISDISVMSMRIGDKARREPHPNPLHLRWHHQRLHCGQQNRRHHQRPRRVALGVPKAVRDD</sequence>
<dbReference type="Proteomes" id="UP001180020">
    <property type="component" value="Unassembled WGS sequence"/>
</dbReference>
<evidence type="ECO:0000256" key="1">
    <source>
        <dbReference type="SAM" id="MobiDB-lite"/>
    </source>
</evidence>
<evidence type="ECO:0000313" key="3">
    <source>
        <dbReference type="Proteomes" id="UP001180020"/>
    </source>
</evidence>
<reference evidence="2" key="2">
    <citation type="submission" date="2023-06" db="EMBL/GenBank/DDBJ databases">
        <authorList>
            <person name="Ma L."/>
            <person name="Liu K.-W."/>
            <person name="Li Z."/>
            <person name="Hsiao Y.-Y."/>
            <person name="Qi Y."/>
            <person name="Fu T."/>
            <person name="Tang G."/>
            <person name="Zhang D."/>
            <person name="Sun W.-H."/>
            <person name="Liu D.-K."/>
            <person name="Li Y."/>
            <person name="Chen G.-Z."/>
            <person name="Liu X.-D."/>
            <person name="Liao X.-Y."/>
            <person name="Jiang Y.-T."/>
            <person name="Yu X."/>
            <person name="Hao Y."/>
            <person name="Huang J."/>
            <person name="Zhao X.-W."/>
            <person name="Ke S."/>
            <person name="Chen Y.-Y."/>
            <person name="Wu W.-L."/>
            <person name="Hsu J.-L."/>
            <person name="Lin Y.-F."/>
            <person name="Huang M.-D."/>
            <person name="Li C.-Y."/>
            <person name="Huang L."/>
            <person name="Wang Z.-W."/>
            <person name="Zhao X."/>
            <person name="Zhong W.-Y."/>
            <person name="Peng D.-H."/>
            <person name="Ahmad S."/>
            <person name="Lan S."/>
            <person name="Zhang J.-S."/>
            <person name="Tsai W.-C."/>
            <person name="Van De Peer Y."/>
            <person name="Liu Z.-J."/>
        </authorList>
    </citation>
    <scope>NUCLEOTIDE SEQUENCE</scope>
    <source>
        <strain evidence="2">CP</strain>
        <tissue evidence="2">Leaves</tissue>
    </source>
</reference>
<gene>
    <name evidence="2" type="ORF">QJS10_CPA01g01998</name>
</gene>
<proteinExistence type="predicted"/>
<reference evidence="2" key="1">
    <citation type="journal article" date="2023" name="Nat. Commun.">
        <title>Diploid and tetraploid genomes of Acorus and the evolution of monocots.</title>
        <authorList>
            <person name="Ma L."/>
            <person name="Liu K.W."/>
            <person name="Li Z."/>
            <person name="Hsiao Y.Y."/>
            <person name="Qi Y."/>
            <person name="Fu T."/>
            <person name="Tang G.D."/>
            <person name="Zhang D."/>
            <person name="Sun W.H."/>
            <person name="Liu D.K."/>
            <person name="Li Y."/>
            <person name="Chen G.Z."/>
            <person name="Liu X.D."/>
            <person name="Liao X.Y."/>
            <person name="Jiang Y.T."/>
            <person name="Yu X."/>
            <person name="Hao Y."/>
            <person name="Huang J."/>
            <person name="Zhao X.W."/>
            <person name="Ke S."/>
            <person name="Chen Y.Y."/>
            <person name="Wu W.L."/>
            <person name="Hsu J.L."/>
            <person name="Lin Y.F."/>
            <person name="Huang M.D."/>
            <person name="Li C.Y."/>
            <person name="Huang L."/>
            <person name="Wang Z.W."/>
            <person name="Zhao X."/>
            <person name="Zhong W.Y."/>
            <person name="Peng D.H."/>
            <person name="Ahmad S."/>
            <person name="Lan S."/>
            <person name="Zhang J.S."/>
            <person name="Tsai W.C."/>
            <person name="Van de Peer Y."/>
            <person name="Liu Z.J."/>
        </authorList>
    </citation>
    <scope>NUCLEOTIDE SEQUENCE</scope>
    <source>
        <strain evidence="2">CP</strain>
    </source>
</reference>
<dbReference type="AlphaFoldDB" id="A0AAV9FF74"/>
<feature type="region of interest" description="Disordered" evidence="1">
    <location>
        <begin position="40"/>
        <end position="63"/>
    </location>
</feature>
<organism evidence="2 3">
    <name type="scientific">Acorus calamus</name>
    <name type="common">Sweet flag</name>
    <dbReference type="NCBI Taxonomy" id="4465"/>
    <lineage>
        <taxon>Eukaryota</taxon>
        <taxon>Viridiplantae</taxon>
        <taxon>Streptophyta</taxon>
        <taxon>Embryophyta</taxon>
        <taxon>Tracheophyta</taxon>
        <taxon>Spermatophyta</taxon>
        <taxon>Magnoliopsida</taxon>
        <taxon>Liliopsida</taxon>
        <taxon>Acoraceae</taxon>
        <taxon>Acorus</taxon>
    </lineage>
</organism>
<dbReference type="EMBL" id="JAUJYO010000001">
    <property type="protein sequence ID" value="KAK1324387.1"/>
    <property type="molecule type" value="Genomic_DNA"/>
</dbReference>
<comment type="caution">
    <text evidence="2">The sequence shown here is derived from an EMBL/GenBank/DDBJ whole genome shotgun (WGS) entry which is preliminary data.</text>
</comment>
<protein>
    <submittedName>
        <fullName evidence="2">Uncharacterized protein</fullName>
    </submittedName>
</protein>
<feature type="compositionally biased region" description="Basic residues" evidence="1">
    <location>
        <begin position="40"/>
        <end position="51"/>
    </location>
</feature>
<keyword evidence="3" id="KW-1185">Reference proteome</keyword>